<dbReference type="Pfam" id="PF12245">
    <property type="entry name" value="Big_3_2"/>
    <property type="match status" value="1"/>
</dbReference>
<dbReference type="Pfam" id="PF22783">
    <property type="entry name" value="BapA_N"/>
    <property type="match status" value="1"/>
</dbReference>
<evidence type="ECO:0000313" key="3">
    <source>
        <dbReference type="EMBL" id="MBF7956523.1"/>
    </source>
</evidence>
<evidence type="ECO:0000313" key="4">
    <source>
        <dbReference type="Proteomes" id="UP000600307"/>
    </source>
</evidence>
<dbReference type="EMBL" id="JADOBH010000002">
    <property type="protein sequence ID" value="MBF7956523.1"/>
    <property type="molecule type" value="Genomic_DNA"/>
</dbReference>
<dbReference type="NCBIfam" id="NF033677">
    <property type="entry name" value="biofilm_BapA_N"/>
    <property type="match status" value="1"/>
</dbReference>
<evidence type="ECO:0000256" key="1">
    <source>
        <dbReference type="SAM" id="MobiDB-lite"/>
    </source>
</evidence>
<comment type="caution">
    <text evidence="3">The sequence shown here is derived from an EMBL/GenBank/DDBJ whole genome shotgun (WGS) entry which is preliminary data.</text>
</comment>
<feature type="domain" description="PKD/Chitinase" evidence="2">
    <location>
        <begin position="1895"/>
        <end position="1985"/>
    </location>
</feature>
<dbReference type="Pfam" id="PF19077">
    <property type="entry name" value="Big_13"/>
    <property type="match status" value="10"/>
</dbReference>
<dbReference type="RefSeq" id="WP_195817384.1">
    <property type="nucleotide sequence ID" value="NZ_JADOBH010000002.1"/>
</dbReference>
<feature type="domain" description="PKD/Chitinase" evidence="2">
    <location>
        <begin position="1506"/>
        <end position="1585"/>
    </location>
</feature>
<dbReference type="InterPro" id="IPR022409">
    <property type="entry name" value="PKD/Chitinase_dom"/>
</dbReference>
<feature type="domain" description="PKD/Chitinase" evidence="2">
    <location>
        <begin position="699"/>
        <end position="775"/>
    </location>
</feature>
<dbReference type="NCBIfam" id="NF033510">
    <property type="entry name" value="Ca_tandemer"/>
    <property type="match status" value="42"/>
</dbReference>
<dbReference type="InterPro" id="IPR049826">
    <property type="entry name" value="Ig-like_ice"/>
</dbReference>
<organism evidence="3 4">
    <name type="scientific">Rahnella victoriana</name>
    <dbReference type="NCBI Taxonomy" id="1510570"/>
    <lineage>
        <taxon>Bacteria</taxon>
        <taxon>Pseudomonadati</taxon>
        <taxon>Pseudomonadota</taxon>
        <taxon>Gammaproteobacteria</taxon>
        <taxon>Enterobacterales</taxon>
        <taxon>Yersiniaceae</taxon>
        <taxon>Rahnella</taxon>
    </lineage>
</organism>
<reference evidence="3 4" key="1">
    <citation type="submission" date="2020-11" db="EMBL/GenBank/DDBJ databases">
        <title>Taxonomic investigation of Rahnella spp.</title>
        <authorList>
            <person name="Lee S.D."/>
        </authorList>
    </citation>
    <scope>NUCLEOTIDE SEQUENCE [LARGE SCALE GENOMIC DNA]</scope>
    <source>
        <strain evidence="3 4">SAP-10</strain>
    </source>
</reference>
<feature type="region of interest" description="Disordered" evidence="1">
    <location>
        <begin position="157"/>
        <end position="179"/>
    </location>
</feature>
<dbReference type="InterPro" id="IPR048051">
    <property type="entry name" value="BapA-like_prefix-like"/>
</dbReference>
<dbReference type="SMART" id="SM00089">
    <property type="entry name" value="PKD"/>
    <property type="match status" value="5"/>
</dbReference>
<sequence>MAQNGSVVTDVLSRTNGAVISQVSNSSQDVTLNQISIVRVHATRDAVTSYERVGNDLVIHMKDGRTVRYHSFFDTDGKGHHSELIFDDGVHPIEHAVFVDTGATAAAVPIVPAYETIPGVGALVIDSSNFDPAVLGAVLGVIALGAGIAIAAGGGGGGGGSSSDNGGNNGGNEGGDTPTLTLGAFAGDNRLNATEVRSTQTFSGVATNVAAGDTITLTINGKTYTTKIGSGGAWNLPLTAGELQGLADGTYVVTVKVTNSAGASISKSVTVVVDTTPPVINVNAVSGDNIINAAEHNQPLVVSGTASASEAGRTITVTLNGVNYTATVGSNGAWSVTVPANRVAALANGEYDIRVALTDSAGNSTTVTHDLTVNTSVVSTTPTITLNAFAGDNVLDGAERQVNQTISGSTTHVTAGQVVTITLNGKTYTATVLANGKWSVSVPAADLLGLENGTLTINATVKDTAGHTATTNENVTVNASLAGIVVNPISGDGQLNQTEAQSPLAISGIASNVPAGTVVTVTLNGKTYTGTTTANGSWSINVPAADLQALADGATTVKVSMAGVSVNASVNVATHPGDVTLTPPFGGDGVLNNTEAGSNQTLTGNTGLKGAGQTVSVVVDGHTYTGTVLPNGTYTVTLPASAVSTLPQGQNSVVVNVTDSAGNHNSLTTNVSVDTVAPTLVINPLAGDGQISLAEAAGALTLSGTASVADAGKTVTITIDGNTFTAVVGDNGAWSTQIPAGTLTGLNGDFTVSATLTDAAGNSTTSTSPLHVVADATVQPVITVNAFGGDNAVDGAEVQTAQVLTGTTTRVEAGQIVTITLNGNTYEATVQASGNWSVIIPAADMVALTDGTKTINVSVSDKAGNPATGNDTFTVDSTDNGIAIDPVTGDNVINVTETNDGILITGTTLGVAPFALVTVTFGSLIRLALVQPNGKWSLALSSADLQSLGTDPAGLQLSASVQALDGTTLNNSVSVGVDNVAPVPTLNTPFTDGLLNATEAAAGQTLSGTTGKTGDGQTVTVTLGGHTYNATVAADGSWTVKVPAADLQALPAGNVPITVNATDGAGNTASVSGNASADFTAPTLTVNPVSGDGYINGAEAADGVAITGTASISEQGRTVTVTLNGETYTGIVQPNGQWSVSVPAAAFNGVADGSYPVKVQLSDAAGNSTTVNSSVQVAADAANSPTISVNTFAGNNVLDGAEQKTAQQLSGTTSHVEAGQTVLILLNGHSYTAVVQPSGSWSVSVPAADLALLANGTTQISVSVADKAGNVATGSETLTVNNLLSGLSVNPVAGDNQLNAGEAAAGITLSGTSSNVPVNGVVTITLNGKTYTATVGVGGAWSAQIPAADLALLNDGNNTVKVSATDAAGNPVSGSSDFGVIIHSVPAATLNTPFGDTQLNASEAAAGQTLTGSTGVSGDGQTVTVTIGGNGYPATVDASGNWSATVPAGDLQTLPQGPGAVQVAVTDAAGNTSNISAPVTIDTVAPVVTITTPVAGDGTINAADAGAVIPVSGTAGAGEAGDTVTISIGGHTYTGTVAAGGGWTVNIPADALANVANGTYTLTATVTDAAGNAGTATAPVTVTADPAFLPTIDIDLFAGDGTLDGAERTNPQTVSGTTTNVEAGQLVIVTVGGIEYEATVQASGAWSVSIPAGTLQTLQNGQATIEVSVADKAGNPAVNSEDFTVNSALGGVTINPITGDNKIDATEAGTGFDISGKTANVPEGTDVTVKLGTATYTTQTDADGNWTVNVPSGDVANLADGTSHVIVTTVTTDQGEVTTTQDLGIYTTLPQPTLNTPFGDGLLSSAEAATDQTLTGKTGLTGDGQTVTVTIDGTPYTGTVATDGSWTVTIPAADLQGLGEGTNTITVAVTDAAGNTGTLPGSVDVDFTPPALSLDLVATDNVINAAEAGAPITLSGNSDPADAGQIVTLTFNGQTYTAEVQANGSWSTTIPANTLDGLADGSYPLTAELTDAAGNTTTLPPVSIEVATQNVPVPTIDTPFGDTFLNQREADTAQTLTGTTGVTGAGQSVVVNIGGVDHAATVDAAGIWTVNISAADLQLITEGPQNIVVTATDSAGNAGTANSAITVDYTLPTLSFDPVATDDIINAAETLQPVVISGTSDIPDAGQTVSVVLSFNNVTYTAIVQPDGTWSFTLPSSVVQALADTTYTLSATITDAAGNTTTGNHSFTVDAAAADLPTLTITAVSEDDYINAVEKGADIPITGTSTNLEAGQTVVVSFNGKNYNALVGANGEWTATVPLADLATLSDGPITVTATSADLAGNPASASHNATVIAQPGDLPTLTINAISGDDYINITEHNQGMTVSGTSTHIPVGGTVTVVITGEDYTATYTATVQANGSWSFPMTAAQVQAMPSGNNTFTATADDVAQNVATSTHDVTVDTIPPLLTVTVDTGGDGIINLAEAALGVPVSGTTDPNLTVKVTFNGKDYLTTASDQGVWSLTIPGADVQALTTDGNKSFGVSVTDTSGNIVTGSGNFTLATHSLPTLTVGLIAGDGVLNIAEAAAGFTLNGTSSGLAAGTAVLVTIPGLADPISGVVNALGTGWTAVVAPGLLSGLDNGPIQISVSATDTALNPASSSASLNVALTQPGIPTINTPFVDGVLNAAEAGATQLITGSTGIVGAGQTVTVTIDGTAVTATVGADGVWTATVPSSVLLGLTDATHTISVTATDSAGNPSSEAGTLDFTALTHVLPVAGINIPFGDGVLNLDEATAGGTITGTTGITSPGQTVTVVINGNAVPVDVDSAAGTWTVTLTPAQLLGLQDGTWPVVVTVTDSAGNTSPLTASVDVQIHNVPAPTINLPFGDGTLNIAESTAVGGQTLTGSTGVTGAGQTVSVAIAGMTGSPFTAAVDPVTGNWSLNLTPVQLASLGTPTAAHLITVTATDGVGNHTDATLSFTSHLSAPDPVINQPFGDGSLNIVEAGGVNVITGNTGITGDNQNVKLTIDVGGTIYTATVDPTTGDWAVSLPAGVLNSLGSGTHDINVTVTDAAGNTTPATLPFTSYLTVPDVTIDTPFGDGYLNATEAGVTQTLTGTTGLTGANQTVVVTIGGLTIPGVTVDANGNWSAPLTAGELADLPQGPQEITVTVTDGGGNTGSAAADVGIAVTLLPTVAVTSFAGAGFDLTYTESQSTQTITGTTVNVQAGQQVTVSVGGISHQATVLGDGTWSATFTPAELATLDSADTITASVSDLAGNPATAAPAPITVDLTPPTFSLSIDPVTGDNIINVADGSPANITITGKSTGVPDGTLVNITVGGVPHIATVEGGTWSVSVAATEFTNGTTTTVTASTLDPLTNATQGVLVDTTLPTVTINAFTGDDVLNSTESKSAQLITGTADAGDVGRVVVVNLNGKTYSGTVQAGGTWSVSVPAADLQALPQGSGATNVISATLTDAAGNVGTAVPHTVNVDTAAPLLALDVVAGNNVINLVESLANVLVGGTSSGADGQTVNVTLGGASIGTAVIQPGGAWTLNLTPAQLLLLNDGTLTLAATVTDQAGNTTSVSTGLDIFFNKLLALNVTSGLGLTDGFLNLAESQVAQTISGTAIGAGVGSVVSTVINGTPLSAIVGANGAWSLNIPAALLGALGEGQQVLNINLTDAAGNVKASVLNLDVIKTLPVLGDLDPLFGGNGLLNAAESLLAQTIGGVATAVDGTLVTVTLGGKTYNTTVTAGTWDLQIQPGDLGALLDGNLNLGITLTDPAGNTSTTTVPVGIAIHNLPQVVLNTVFGDGVLNIADLLVNQTISGTVSNVAAGTAIAVQVGTQTINGVVDATGHFLVTVPPSVLGLLSGTTAAVSVTVADAAGNVGSAVANAVLDLVKPVINLTSVLGDGLLNAADALTTQVIGGTVSGVTTGTQVQVTLGGKTFLGATDASGAFSITLQPGDLKALGDGTFTVGVSVTDSGGNTSTTSGTLNSIINAVPKIVLDPVFGADGILNAAEALLTQTISGTVTNGHVGETVNINIGGGLINLTAAVGSDGKFTASLTPLQLAGLLDGNLTIVTSVTDAVGNTASNTVGLNVGIHNLPSIVLNPLFGDGVLNVVDLLTGQTISGVATNVAQGTQVQVSLNGKNYLATVGAGGIFSVTVPALDLSAIVNGTQSVVASLTDGSGNPASVTGLLNVVSQSLPTITLNPLFGDGLLNAADALLTQTISGTTTNAQGSTVTLNVGGNTLTALVKADGTFSVAVPQLTLSGLLDGTLNVGASVTNAAGHAVSGNATATVGIHTLPTLLVNTLFGGDQYLNAAEAGVNTNITGTSNLLNGTVSVSIGGVTHTGTITNGAWSVPFTSAELKGLADGSTQVSVSVADLVGNTAIISNPLSVLTHALPQVALNPVLGLTLGVVGGILGGQGLTLSGTSRNIAQGGQVSVTLLGNTLAGTVQADGSWTVKLSSALLSSYGLVGLLNALLGAIVELKAVDAAGNGFDAHVGLTVGSTLPADPAPQVQSLSVDDTHTLAAVHTTDTSTTTDTSVTHATSTLTDSLATTDTGSSTTSTTTTSTTDTTAHADTAFSIGGVTLDLTATDGVAIGGAGNDTISVHTLDFSQIDGGTGVDTLLLAGTNQHLDLTVLGLKVEHIDIFDLGNSGTNSISLNLHEALNVKDNPTDEVIIKGGEGSLVNLQMGTDGAWSETGQRTVDGLTFDVYHNASMDASNTLGDVLVQHGLHVQQS</sequence>
<dbReference type="InterPro" id="IPR022038">
    <property type="entry name" value="Ig-like_bact"/>
</dbReference>
<dbReference type="Gene3D" id="2.60.40.10">
    <property type="entry name" value="Immunoglobulins"/>
    <property type="match status" value="42"/>
</dbReference>
<keyword evidence="4" id="KW-1185">Reference proteome</keyword>
<feature type="domain" description="PKD/Chitinase" evidence="2">
    <location>
        <begin position="1103"/>
        <end position="1178"/>
    </location>
</feature>
<gene>
    <name evidence="3" type="ORF">IV431_13245</name>
</gene>
<feature type="compositionally biased region" description="Gly residues" evidence="1">
    <location>
        <begin position="157"/>
        <end position="174"/>
    </location>
</feature>
<dbReference type="InterPro" id="IPR044016">
    <property type="entry name" value="Big_13"/>
</dbReference>
<dbReference type="NCBIfam" id="NF012196">
    <property type="entry name" value="Ig_like_ice"/>
    <property type="match status" value="10"/>
</dbReference>
<evidence type="ECO:0000259" key="2">
    <source>
        <dbReference type="SMART" id="SM00089"/>
    </source>
</evidence>
<name>A0ABS0DRK5_9GAMM</name>
<dbReference type="InterPro" id="IPR013783">
    <property type="entry name" value="Ig-like_fold"/>
</dbReference>
<protein>
    <submittedName>
        <fullName evidence="3">Ig-like domain-containing protein</fullName>
    </submittedName>
</protein>
<dbReference type="Proteomes" id="UP000600307">
    <property type="component" value="Unassembled WGS sequence"/>
</dbReference>
<feature type="region of interest" description="Disordered" evidence="1">
    <location>
        <begin position="4490"/>
        <end position="4509"/>
    </location>
</feature>
<accession>A0ABS0DRK5</accession>
<feature type="domain" description="PKD/Chitinase" evidence="2">
    <location>
        <begin position="199"/>
        <end position="276"/>
    </location>
</feature>
<proteinExistence type="predicted"/>